<gene>
    <name evidence="1" type="ORF">RhiirA4_432992</name>
</gene>
<dbReference type="AlphaFoldDB" id="A0A2I1HWE7"/>
<proteinExistence type="predicted"/>
<feature type="non-terminal residue" evidence="1">
    <location>
        <position position="110"/>
    </location>
</feature>
<dbReference type="Proteomes" id="UP000234323">
    <property type="component" value="Unassembled WGS sequence"/>
</dbReference>
<evidence type="ECO:0000313" key="1">
    <source>
        <dbReference type="EMBL" id="PKY63163.1"/>
    </source>
</evidence>
<name>A0A2I1HWE7_9GLOM</name>
<dbReference type="VEuPathDB" id="FungiDB:RhiirFUN_002856"/>
<protein>
    <submittedName>
        <fullName evidence="1">Uncharacterized protein</fullName>
    </submittedName>
</protein>
<organism evidence="1 2">
    <name type="scientific">Rhizophagus irregularis</name>
    <dbReference type="NCBI Taxonomy" id="588596"/>
    <lineage>
        <taxon>Eukaryota</taxon>
        <taxon>Fungi</taxon>
        <taxon>Fungi incertae sedis</taxon>
        <taxon>Mucoromycota</taxon>
        <taxon>Glomeromycotina</taxon>
        <taxon>Glomeromycetes</taxon>
        <taxon>Glomerales</taxon>
        <taxon>Glomeraceae</taxon>
        <taxon>Rhizophagus</taxon>
    </lineage>
</organism>
<sequence>MAELVVAKTAIPLILTFLGQFAKKFKGFKTSATVTINNKHREMKLIAPEIFSPGEIENPLDWSINPGETPKSSKFFAKIGKFTSQGMITYEIFGQRGPNGSPLYLIVTWK</sequence>
<accession>A0A2I1HWE7</accession>
<dbReference type="VEuPathDB" id="FungiDB:RhiirA1_411605"/>
<comment type="caution">
    <text evidence="1">The sequence shown here is derived from an EMBL/GenBank/DDBJ whole genome shotgun (WGS) entry which is preliminary data.</text>
</comment>
<keyword evidence="2" id="KW-1185">Reference proteome</keyword>
<evidence type="ECO:0000313" key="2">
    <source>
        <dbReference type="Proteomes" id="UP000234323"/>
    </source>
</evidence>
<dbReference type="EMBL" id="LLXI01009210">
    <property type="protein sequence ID" value="PKY63163.1"/>
    <property type="molecule type" value="Genomic_DNA"/>
</dbReference>
<reference evidence="1 2" key="1">
    <citation type="submission" date="2015-10" db="EMBL/GenBank/DDBJ databases">
        <title>Genome analyses suggest a sexual origin of heterokaryosis in a supposedly ancient asexual fungus.</title>
        <authorList>
            <person name="Ropars J."/>
            <person name="Sedzielewska K."/>
            <person name="Noel J."/>
            <person name="Charron P."/>
            <person name="Farinelli L."/>
            <person name="Marton T."/>
            <person name="Kruger M."/>
            <person name="Pelin A."/>
            <person name="Brachmann A."/>
            <person name="Corradi N."/>
        </authorList>
    </citation>
    <scope>NUCLEOTIDE SEQUENCE [LARGE SCALE GENOMIC DNA]</scope>
    <source>
        <strain evidence="1 2">A4</strain>
    </source>
</reference>
<dbReference type="VEuPathDB" id="FungiDB:FUN_002794"/>